<dbReference type="SUPFAM" id="SSF53187">
    <property type="entry name" value="Zn-dependent exopeptidases"/>
    <property type="match status" value="1"/>
</dbReference>
<dbReference type="InterPro" id="IPR002933">
    <property type="entry name" value="Peptidase_M20"/>
</dbReference>
<evidence type="ECO:0000259" key="18">
    <source>
        <dbReference type="Pfam" id="PF07687"/>
    </source>
</evidence>
<gene>
    <name evidence="19" type="ORF">OM075_05455</name>
</gene>
<feature type="domain" description="Peptidase M20 dimerisation" evidence="18">
    <location>
        <begin position="208"/>
        <end position="293"/>
    </location>
</feature>
<dbReference type="GO" id="GO:0005829">
    <property type="term" value="C:cytosol"/>
    <property type="evidence" value="ECO:0007669"/>
    <property type="project" value="TreeGrafter"/>
</dbReference>
<evidence type="ECO:0000256" key="5">
    <source>
        <dbReference type="ARBA" id="ARBA00022801"/>
    </source>
</evidence>
<keyword evidence="6" id="KW-0862">Zinc</keyword>
<evidence type="ECO:0000256" key="4">
    <source>
        <dbReference type="ARBA" id="ARBA00022723"/>
    </source>
</evidence>
<reference evidence="19" key="1">
    <citation type="submission" date="2022-10" db="EMBL/GenBank/DDBJ databases">
        <authorList>
            <person name="Yu W.X."/>
        </authorList>
    </citation>
    <scope>NUCLEOTIDE SEQUENCE</scope>
    <source>
        <strain evidence="19">AAT</strain>
    </source>
</reference>
<dbReference type="InterPro" id="IPR011650">
    <property type="entry name" value="Peptidase_M20_dimer"/>
</dbReference>
<dbReference type="CDD" id="cd03890">
    <property type="entry name" value="M20_pepD"/>
    <property type="match status" value="1"/>
</dbReference>
<dbReference type="GO" id="GO:0070573">
    <property type="term" value="F:metallodipeptidase activity"/>
    <property type="evidence" value="ECO:0007669"/>
    <property type="project" value="TreeGrafter"/>
</dbReference>
<dbReference type="FunFam" id="3.40.630.10:FF:000018">
    <property type="entry name" value="Aminoacyl-histidine dipeptidase PepD"/>
    <property type="match status" value="1"/>
</dbReference>
<dbReference type="EC" id="3.4.13.18" evidence="10"/>
<dbReference type="Pfam" id="PF01546">
    <property type="entry name" value="Peptidase_M20"/>
    <property type="match status" value="1"/>
</dbReference>
<evidence type="ECO:0000256" key="7">
    <source>
        <dbReference type="ARBA" id="ARBA00023049"/>
    </source>
</evidence>
<comment type="cofactor">
    <cofactor evidence="2">
        <name>Zn(2+)</name>
        <dbReference type="ChEBI" id="CHEBI:29105"/>
    </cofactor>
</comment>
<dbReference type="InterPro" id="IPR001160">
    <property type="entry name" value="Peptidase_M20C"/>
</dbReference>
<keyword evidence="8" id="KW-0170">Cobalt</keyword>
<dbReference type="NCBIfam" id="TIGR01893">
    <property type="entry name" value="aa-his-dipept"/>
    <property type="match status" value="1"/>
</dbReference>
<evidence type="ECO:0000256" key="10">
    <source>
        <dbReference type="ARBA" id="ARBA00038976"/>
    </source>
</evidence>
<evidence type="ECO:0000256" key="8">
    <source>
        <dbReference type="ARBA" id="ARBA00023285"/>
    </source>
</evidence>
<comment type="cofactor">
    <cofactor evidence="1">
        <name>Co(2+)</name>
        <dbReference type="ChEBI" id="CHEBI:48828"/>
    </cofactor>
</comment>
<protein>
    <recommendedName>
        <fullName evidence="13">Cytosol non-specific dipeptidase</fullName>
        <ecNumber evidence="10">3.4.13.18</ecNumber>
    </recommendedName>
    <alternativeName>
        <fullName evidence="16">Aminoacyl-histidine dipeptidase</fullName>
    </alternativeName>
    <alternativeName>
        <fullName evidence="15">Beta-alanyl-histidine dipeptidase</fullName>
    </alternativeName>
    <alternativeName>
        <fullName evidence="14">Carnosinase</fullName>
    </alternativeName>
    <alternativeName>
        <fullName evidence="11">Peptidase D</fullName>
    </alternativeName>
    <alternativeName>
        <fullName evidence="17">Xaa-His dipeptidase</fullName>
    </alternativeName>
</protein>
<dbReference type="Pfam" id="PF07687">
    <property type="entry name" value="M20_dimer"/>
    <property type="match status" value="1"/>
</dbReference>
<evidence type="ECO:0000256" key="13">
    <source>
        <dbReference type="ARBA" id="ARBA00071271"/>
    </source>
</evidence>
<keyword evidence="5" id="KW-0378">Hydrolase</keyword>
<evidence type="ECO:0000256" key="12">
    <source>
        <dbReference type="ARBA" id="ARBA00061423"/>
    </source>
</evidence>
<evidence type="ECO:0000256" key="16">
    <source>
        <dbReference type="ARBA" id="ARBA00077688"/>
    </source>
</evidence>
<proteinExistence type="inferred from homology"/>
<dbReference type="Gene3D" id="3.40.630.10">
    <property type="entry name" value="Zn peptidases"/>
    <property type="match status" value="2"/>
</dbReference>
<keyword evidence="20" id="KW-1185">Reference proteome</keyword>
<dbReference type="GO" id="GO:0006508">
    <property type="term" value="P:proteolysis"/>
    <property type="evidence" value="ECO:0007669"/>
    <property type="project" value="UniProtKB-KW"/>
</dbReference>
<dbReference type="PIRSF" id="PIRSF016599">
    <property type="entry name" value="Xaa-His_dipept"/>
    <property type="match status" value="1"/>
</dbReference>
<accession>A0AAE3M2A8</accession>
<dbReference type="EMBL" id="JAPDPJ010000007">
    <property type="protein sequence ID" value="MCW3785902.1"/>
    <property type="molecule type" value="Genomic_DNA"/>
</dbReference>
<evidence type="ECO:0000313" key="19">
    <source>
        <dbReference type="EMBL" id="MCW3785902.1"/>
    </source>
</evidence>
<evidence type="ECO:0000256" key="3">
    <source>
        <dbReference type="ARBA" id="ARBA00022670"/>
    </source>
</evidence>
<comment type="similarity">
    <text evidence="12">Belongs to the peptidase M20C family.</text>
</comment>
<evidence type="ECO:0000256" key="17">
    <source>
        <dbReference type="ARBA" id="ARBA00078074"/>
    </source>
</evidence>
<dbReference type="PANTHER" id="PTHR43501">
    <property type="entry name" value="CYTOSOL NON-SPECIFIC DIPEPTIDASE"/>
    <property type="match status" value="1"/>
</dbReference>
<keyword evidence="7" id="KW-0482">Metalloprotease</keyword>
<evidence type="ECO:0000256" key="2">
    <source>
        <dbReference type="ARBA" id="ARBA00001947"/>
    </source>
</evidence>
<evidence type="ECO:0000256" key="1">
    <source>
        <dbReference type="ARBA" id="ARBA00001941"/>
    </source>
</evidence>
<organism evidence="19 20">
    <name type="scientific">Plebeiibacterium sediminum</name>
    <dbReference type="NCBI Taxonomy" id="2992112"/>
    <lineage>
        <taxon>Bacteria</taxon>
        <taxon>Pseudomonadati</taxon>
        <taxon>Bacteroidota</taxon>
        <taxon>Bacteroidia</taxon>
        <taxon>Marinilabiliales</taxon>
        <taxon>Marinilabiliaceae</taxon>
        <taxon>Plebeiibacterium</taxon>
    </lineage>
</organism>
<evidence type="ECO:0000256" key="14">
    <source>
        <dbReference type="ARBA" id="ARBA00075285"/>
    </source>
</evidence>
<name>A0AAE3M2A8_9BACT</name>
<dbReference type="GO" id="GO:0046872">
    <property type="term" value="F:metal ion binding"/>
    <property type="evidence" value="ECO:0007669"/>
    <property type="project" value="UniProtKB-KW"/>
</dbReference>
<evidence type="ECO:0000256" key="9">
    <source>
        <dbReference type="ARBA" id="ARBA00036421"/>
    </source>
</evidence>
<dbReference type="Proteomes" id="UP001209229">
    <property type="component" value="Unassembled WGS sequence"/>
</dbReference>
<keyword evidence="3" id="KW-0645">Protease</keyword>
<dbReference type="AlphaFoldDB" id="A0AAE3M2A8"/>
<evidence type="ECO:0000256" key="15">
    <source>
        <dbReference type="ARBA" id="ARBA00076004"/>
    </source>
</evidence>
<comment type="catalytic activity">
    <reaction evidence="9">
        <text>Hydrolysis of dipeptides, preferentially hydrophobic dipeptides including prolyl amino acids.</text>
        <dbReference type="EC" id="3.4.13.18"/>
    </reaction>
</comment>
<dbReference type="RefSeq" id="WP_301189473.1">
    <property type="nucleotide sequence ID" value="NZ_JAPDPJ010000007.1"/>
</dbReference>
<evidence type="ECO:0000256" key="6">
    <source>
        <dbReference type="ARBA" id="ARBA00022833"/>
    </source>
</evidence>
<evidence type="ECO:0000313" key="20">
    <source>
        <dbReference type="Proteomes" id="UP001209229"/>
    </source>
</evidence>
<dbReference type="FunFam" id="3.40.630.10:FF:000015">
    <property type="entry name" value="Aminoacyl-histidine dipeptidase PepD"/>
    <property type="match status" value="1"/>
</dbReference>
<evidence type="ECO:0000256" key="11">
    <source>
        <dbReference type="ARBA" id="ARBA00044252"/>
    </source>
</evidence>
<dbReference type="PRINTS" id="PR00934">
    <property type="entry name" value="XHISDIPTASE"/>
</dbReference>
<keyword evidence="4" id="KW-0479">Metal-binding</keyword>
<sequence>MNNEISKLQPTALWENFYALTQIPRPSKKEQQAAKFVEDFGKKLGLETIVDKVGNVIIKKPATPGMENKKTIVLQGHVDMVPQKNSDKQHDFEKDPIETYIEDGWVKANGTTLGADNGIGVAAAMGILQSTDIPHGPIEALFTIDEETGMTGAFGLESGLLDADILLNMDSEDEGELYVGCAGGSNANMIFSYQEVTPEVNTVAFKISLTGLKGGHSGMDIILGRGNANKLMFRLLKEVIAAYGVRLASIDGGSLRNAIPREAFAIVTVPANNVVEFTETVEEFAAIYQSELAATEPNLSLIAEQCDTPASLMDELAQDDLVNAIQACPNGVIRMSDTMPGLVETSLNLAIVKSENGTTKVMCLIRGSVDSAKDDVESTLESLFRLAGADVEFSGQYPGWKPNPDSEILHVMKDVYNKEFGKIPEIKGIHAGLECGILGAVYPEWDMISFGPTIRFPHSPDEKVNIETVEKFWKFLVETLKNVPSK</sequence>
<comment type="caution">
    <text evidence="19">The sequence shown here is derived from an EMBL/GenBank/DDBJ whole genome shotgun (WGS) entry which is preliminary data.</text>
</comment>
<dbReference type="PANTHER" id="PTHR43501:SF1">
    <property type="entry name" value="CYTOSOL NON-SPECIFIC DIPEPTIDASE"/>
    <property type="match status" value="1"/>
</dbReference>